<evidence type="ECO:0000313" key="3">
    <source>
        <dbReference type="Proteomes" id="UP000324222"/>
    </source>
</evidence>
<reference evidence="2 3" key="1">
    <citation type="submission" date="2019-05" db="EMBL/GenBank/DDBJ databases">
        <title>Another draft genome of Portunus trituberculatus and its Hox gene families provides insights of decapod evolution.</title>
        <authorList>
            <person name="Jeong J.-H."/>
            <person name="Song I."/>
            <person name="Kim S."/>
            <person name="Choi T."/>
            <person name="Kim D."/>
            <person name="Ryu S."/>
            <person name="Kim W."/>
        </authorList>
    </citation>
    <scope>NUCLEOTIDE SEQUENCE [LARGE SCALE GENOMIC DNA]</scope>
    <source>
        <tissue evidence="2">Muscle</tissue>
    </source>
</reference>
<feature type="region of interest" description="Disordered" evidence="1">
    <location>
        <begin position="1"/>
        <end position="63"/>
    </location>
</feature>
<gene>
    <name evidence="2" type="ORF">E2C01_017576</name>
</gene>
<sequence>MTHYHRMRRQSPFTRLPAIDINSAGRTKLPDSGKLWPRDSYSRPDLHRGGHRLVSNPFRKKIS</sequence>
<evidence type="ECO:0000256" key="1">
    <source>
        <dbReference type="SAM" id="MobiDB-lite"/>
    </source>
</evidence>
<protein>
    <submittedName>
        <fullName evidence="2">Uncharacterized protein</fullName>
    </submittedName>
</protein>
<accession>A0A5B7DTW4</accession>
<evidence type="ECO:0000313" key="2">
    <source>
        <dbReference type="EMBL" id="MPC24494.1"/>
    </source>
</evidence>
<proteinExistence type="predicted"/>
<keyword evidence="3" id="KW-1185">Reference proteome</keyword>
<dbReference type="AlphaFoldDB" id="A0A5B7DTW4"/>
<comment type="caution">
    <text evidence="2">The sequence shown here is derived from an EMBL/GenBank/DDBJ whole genome shotgun (WGS) entry which is preliminary data.</text>
</comment>
<dbReference type="Proteomes" id="UP000324222">
    <property type="component" value="Unassembled WGS sequence"/>
</dbReference>
<name>A0A5B7DTW4_PORTR</name>
<organism evidence="2 3">
    <name type="scientific">Portunus trituberculatus</name>
    <name type="common">Swimming crab</name>
    <name type="synonym">Neptunus trituberculatus</name>
    <dbReference type="NCBI Taxonomy" id="210409"/>
    <lineage>
        <taxon>Eukaryota</taxon>
        <taxon>Metazoa</taxon>
        <taxon>Ecdysozoa</taxon>
        <taxon>Arthropoda</taxon>
        <taxon>Crustacea</taxon>
        <taxon>Multicrustacea</taxon>
        <taxon>Malacostraca</taxon>
        <taxon>Eumalacostraca</taxon>
        <taxon>Eucarida</taxon>
        <taxon>Decapoda</taxon>
        <taxon>Pleocyemata</taxon>
        <taxon>Brachyura</taxon>
        <taxon>Eubrachyura</taxon>
        <taxon>Portunoidea</taxon>
        <taxon>Portunidae</taxon>
        <taxon>Portuninae</taxon>
        <taxon>Portunus</taxon>
    </lineage>
</organism>
<feature type="compositionally biased region" description="Basic and acidic residues" evidence="1">
    <location>
        <begin position="28"/>
        <end position="48"/>
    </location>
</feature>
<dbReference type="EMBL" id="VSRR010001336">
    <property type="protein sequence ID" value="MPC24494.1"/>
    <property type="molecule type" value="Genomic_DNA"/>
</dbReference>